<keyword evidence="2" id="KW-0238">DNA-binding</keyword>
<name>A0A844BZ11_9LACT</name>
<dbReference type="InterPro" id="IPR011991">
    <property type="entry name" value="ArsR-like_HTH"/>
</dbReference>
<dbReference type="InterPro" id="IPR051011">
    <property type="entry name" value="Metal_resp_trans_reg"/>
</dbReference>
<dbReference type="SUPFAM" id="SSF46785">
    <property type="entry name" value="Winged helix' DNA-binding domain"/>
    <property type="match status" value="1"/>
</dbReference>
<dbReference type="InterPro" id="IPR001845">
    <property type="entry name" value="HTH_ArsR_DNA-bd_dom"/>
</dbReference>
<dbReference type="PROSITE" id="PS50987">
    <property type="entry name" value="HTH_ARSR_2"/>
    <property type="match status" value="1"/>
</dbReference>
<feature type="domain" description="HTH arsR-type" evidence="4">
    <location>
        <begin position="1"/>
        <end position="99"/>
    </location>
</feature>
<sequence length="300" mass="34172">MQLDISEASLATFEALASDVRLKIIQLLSLKKMNIKELATELNLSSAIVSKHIKKLEEAELIKTERIPGVSGLQKVSILKVDQINIVFPTKIYPSFEVYESSIPIGHYTDYHIQPTCGLADDTDFIGQVDEPRFFMDSRRMNANILWFTSGYVEYKTPNLLKEADTLQQIDISMELSSEFPFSNDVWPSDITFWLNDIKLGIWTSPGDFADTRGKLNPDYWPDNLNQYGLLKTIRITKHGTYIDGDLLSDITIDDIHQGFEVWNLKFEVNQDAENVGGLTLFGKNFGNHEQDIVVKTYYS</sequence>
<dbReference type="PANTHER" id="PTHR43132">
    <property type="entry name" value="ARSENICAL RESISTANCE OPERON REPRESSOR ARSR-RELATED"/>
    <property type="match status" value="1"/>
</dbReference>
<evidence type="ECO:0000313" key="5">
    <source>
        <dbReference type="EMBL" id="MRJ47224.1"/>
    </source>
</evidence>
<dbReference type="PIRSF" id="PIRSF030050">
    <property type="entry name" value="UCP030050_HTH"/>
    <property type="match status" value="1"/>
</dbReference>
<evidence type="ECO:0000256" key="1">
    <source>
        <dbReference type="ARBA" id="ARBA00023015"/>
    </source>
</evidence>
<dbReference type="SMART" id="SM00418">
    <property type="entry name" value="HTH_ARSR"/>
    <property type="match status" value="1"/>
</dbReference>
<evidence type="ECO:0000256" key="2">
    <source>
        <dbReference type="ARBA" id="ARBA00023125"/>
    </source>
</evidence>
<keyword evidence="1" id="KW-0805">Transcription regulation</keyword>
<dbReference type="Proteomes" id="UP000440066">
    <property type="component" value="Unassembled WGS sequence"/>
</dbReference>
<dbReference type="InterPro" id="IPR016943">
    <property type="entry name" value="UCP030050_HTH"/>
</dbReference>
<evidence type="ECO:0000256" key="3">
    <source>
        <dbReference type="ARBA" id="ARBA00023163"/>
    </source>
</evidence>
<organism evidence="5 6">
    <name type="scientific">Fundicoccus ignavus</name>
    <dbReference type="NCBI Taxonomy" id="2664442"/>
    <lineage>
        <taxon>Bacteria</taxon>
        <taxon>Bacillati</taxon>
        <taxon>Bacillota</taxon>
        <taxon>Bacilli</taxon>
        <taxon>Lactobacillales</taxon>
        <taxon>Aerococcaceae</taxon>
        <taxon>Fundicoccus</taxon>
    </lineage>
</organism>
<protein>
    <submittedName>
        <fullName evidence="5">Helix-turn-helix domain-containing protein</fullName>
    </submittedName>
</protein>
<dbReference type="AlphaFoldDB" id="A0A844BZ11"/>
<keyword evidence="3" id="KW-0804">Transcription</keyword>
<comment type="caution">
    <text evidence="5">The sequence shown here is derived from an EMBL/GenBank/DDBJ whole genome shotgun (WGS) entry which is preliminary data.</text>
</comment>
<evidence type="ECO:0000259" key="4">
    <source>
        <dbReference type="PROSITE" id="PS50987"/>
    </source>
</evidence>
<dbReference type="EMBL" id="WJQT01000007">
    <property type="protein sequence ID" value="MRJ47224.1"/>
    <property type="molecule type" value="Genomic_DNA"/>
</dbReference>
<dbReference type="InterPro" id="IPR036390">
    <property type="entry name" value="WH_DNA-bd_sf"/>
</dbReference>
<dbReference type="Pfam" id="PF01022">
    <property type="entry name" value="HTH_5"/>
    <property type="match status" value="1"/>
</dbReference>
<gene>
    <name evidence="5" type="ORF">GF867_06570</name>
</gene>
<proteinExistence type="predicted"/>
<dbReference type="GO" id="GO:0003677">
    <property type="term" value="F:DNA binding"/>
    <property type="evidence" value="ECO:0007669"/>
    <property type="project" value="UniProtKB-KW"/>
</dbReference>
<dbReference type="PRINTS" id="PR00778">
    <property type="entry name" value="HTHARSR"/>
</dbReference>
<dbReference type="RefSeq" id="WP_153832307.1">
    <property type="nucleotide sequence ID" value="NZ_WJQT01000007.1"/>
</dbReference>
<dbReference type="PANTHER" id="PTHR43132:SF2">
    <property type="entry name" value="ARSENICAL RESISTANCE OPERON REPRESSOR ARSR-RELATED"/>
    <property type="match status" value="1"/>
</dbReference>
<dbReference type="CDD" id="cd00090">
    <property type="entry name" value="HTH_ARSR"/>
    <property type="match status" value="1"/>
</dbReference>
<dbReference type="GO" id="GO:0003700">
    <property type="term" value="F:DNA-binding transcription factor activity"/>
    <property type="evidence" value="ECO:0007669"/>
    <property type="project" value="InterPro"/>
</dbReference>
<reference evidence="5 6" key="1">
    <citation type="submission" date="2019-11" db="EMBL/GenBank/DDBJ databases">
        <title>Characterisation of Fundicoccus ignavus gen. nov. sp. nov., a novel genus of the family Aerococcaceae from bulk tank milk.</title>
        <authorList>
            <person name="Siebert A."/>
            <person name="Huptas C."/>
            <person name="Wenning M."/>
            <person name="Scherer S."/>
            <person name="Doll E.V."/>
        </authorList>
    </citation>
    <scope>NUCLEOTIDE SEQUENCE [LARGE SCALE GENOMIC DNA]</scope>
    <source>
        <strain evidence="5 6">DSM 109652</strain>
    </source>
</reference>
<dbReference type="InterPro" id="IPR036388">
    <property type="entry name" value="WH-like_DNA-bd_sf"/>
</dbReference>
<evidence type="ECO:0000313" key="6">
    <source>
        <dbReference type="Proteomes" id="UP000440066"/>
    </source>
</evidence>
<dbReference type="Gene3D" id="1.10.10.10">
    <property type="entry name" value="Winged helix-like DNA-binding domain superfamily/Winged helix DNA-binding domain"/>
    <property type="match status" value="1"/>
</dbReference>
<accession>A0A844BZ11</accession>